<dbReference type="PANTHER" id="PTHR35986:SF1">
    <property type="entry name" value="OS10G0430800 PROTEIN"/>
    <property type="match status" value="1"/>
</dbReference>
<dbReference type="AlphaFoldDB" id="B9RTQ2"/>
<gene>
    <name evidence="2" type="ORF">RCOM_0911880</name>
</gene>
<accession>B9RTQ2</accession>
<dbReference type="PANTHER" id="PTHR35986">
    <property type="entry name" value="EXPRESSED PROTEIN"/>
    <property type="match status" value="1"/>
</dbReference>
<name>B9RTQ2_RICCO</name>
<keyword evidence="3" id="KW-1185">Reference proteome</keyword>
<dbReference type="Proteomes" id="UP000008311">
    <property type="component" value="Unassembled WGS sequence"/>
</dbReference>
<dbReference type="KEGG" id="rcu:8280906"/>
<sequence length="246" mass="28264">MAAAFVDLKQILKWEKLTPKEESVLRACEFKAVRGLMNGALIGGTVAFAATRKLDRFSQVFLSVGVAGLLGLEIFDRSMNSCLDDILNLNGSRIQRELANIIVNKHQDNPWTMQRMHRLFYQEKVFDDSSLDKPILKWRYRNFFGNDCVHGRRTNYSDSHVLHNYSDSKEVPLAAKQVPMNPDVDMMEDPLDSIFGHMAPMEEIRHLSSSSTPSRADTRSHRRSRRRRRLQNYESLGLKDAQPQLV</sequence>
<dbReference type="OrthoDB" id="1899410at2759"/>
<feature type="region of interest" description="Disordered" evidence="1">
    <location>
        <begin position="205"/>
        <end position="246"/>
    </location>
</feature>
<dbReference type="InParanoid" id="B9RTQ2"/>
<protein>
    <submittedName>
        <fullName evidence="2">Uncharacterized protein</fullName>
    </submittedName>
</protein>
<evidence type="ECO:0000313" key="3">
    <source>
        <dbReference type="Proteomes" id="UP000008311"/>
    </source>
</evidence>
<dbReference type="STRING" id="3988.B9RTQ2"/>
<reference evidence="3" key="1">
    <citation type="journal article" date="2010" name="Nat. Biotechnol.">
        <title>Draft genome sequence of the oilseed species Ricinus communis.</title>
        <authorList>
            <person name="Chan A.P."/>
            <person name="Crabtree J."/>
            <person name="Zhao Q."/>
            <person name="Lorenzi H."/>
            <person name="Orvis J."/>
            <person name="Puiu D."/>
            <person name="Melake-Berhan A."/>
            <person name="Jones K.M."/>
            <person name="Redman J."/>
            <person name="Chen G."/>
            <person name="Cahoon E.B."/>
            <person name="Gedil M."/>
            <person name="Stanke M."/>
            <person name="Haas B.J."/>
            <person name="Wortman J.R."/>
            <person name="Fraser-Liggett C.M."/>
            <person name="Ravel J."/>
            <person name="Rabinowicz P.D."/>
        </authorList>
    </citation>
    <scope>NUCLEOTIDE SEQUENCE [LARGE SCALE GENOMIC DNA]</scope>
    <source>
        <strain evidence="3">cv. Hale</strain>
    </source>
</reference>
<evidence type="ECO:0000313" key="2">
    <source>
        <dbReference type="EMBL" id="EEF45284.1"/>
    </source>
</evidence>
<dbReference type="FunCoup" id="B9RTQ2">
    <property type="interactions" value="1423"/>
</dbReference>
<evidence type="ECO:0000256" key="1">
    <source>
        <dbReference type="SAM" id="MobiDB-lite"/>
    </source>
</evidence>
<dbReference type="EMBL" id="EQ973814">
    <property type="protein sequence ID" value="EEF45284.1"/>
    <property type="molecule type" value="Genomic_DNA"/>
</dbReference>
<organism evidence="2 3">
    <name type="scientific">Ricinus communis</name>
    <name type="common">Castor bean</name>
    <dbReference type="NCBI Taxonomy" id="3988"/>
    <lineage>
        <taxon>Eukaryota</taxon>
        <taxon>Viridiplantae</taxon>
        <taxon>Streptophyta</taxon>
        <taxon>Embryophyta</taxon>
        <taxon>Tracheophyta</taxon>
        <taxon>Spermatophyta</taxon>
        <taxon>Magnoliopsida</taxon>
        <taxon>eudicotyledons</taxon>
        <taxon>Gunneridae</taxon>
        <taxon>Pentapetalae</taxon>
        <taxon>rosids</taxon>
        <taxon>fabids</taxon>
        <taxon>Malpighiales</taxon>
        <taxon>Euphorbiaceae</taxon>
        <taxon>Acalyphoideae</taxon>
        <taxon>Acalypheae</taxon>
        <taxon>Ricinus</taxon>
    </lineage>
</organism>
<dbReference type="eggNOG" id="ENOG502RY7D">
    <property type="taxonomic scope" value="Eukaryota"/>
</dbReference>
<proteinExistence type="predicted"/>
<feature type="compositionally biased region" description="Basic residues" evidence="1">
    <location>
        <begin position="220"/>
        <end position="230"/>
    </location>
</feature>